<accession>A0AAV5ABW0</accession>
<keyword evidence="3" id="KW-1185">Reference proteome</keyword>
<feature type="domain" description="DUF6593" evidence="1">
    <location>
        <begin position="19"/>
        <end position="142"/>
    </location>
</feature>
<dbReference type="EMBL" id="BPWL01000007">
    <property type="protein sequence ID" value="GJJ11835.1"/>
    <property type="molecule type" value="Genomic_DNA"/>
</dbReference>
<organism evidence="2 3">
    <name type="scientific">Clathrus columnatus</name>
    <dbReference type="NCBI Taxonomy" id="1419009"/>
    <lineage>
        <taxon>Eukaryota</taxon>
        <taxon>Fungi</taxon>
        <taxon>Dikarya</taxon>
        <taxon>Basidiomycota</taxon>
        <taxon>Agaricomycotina</taxon>
        <taxon>Agaricomycetes</taxon>
        <taxon>Phallomycetidae</taxon>
        <taxon>Phallales</taxon>
        <taxon>Clathraceae</taxon>
        <taxon>Clathrus</taxon>
    </lineage>
</organism>
<proteinExistence type="predicted"/>
<dbReference type="InterPro" id="IPR046528">
    <property type="entry name" value="DUF6593"/>
</dbReference>
<comment type="caution">
    <text evidence="2">The sequence shown here is derived from an EMBL/GenBank/DDBJ whole genome shotgun (WGS) entry which is preliminary data.</text>
</comment>
<evidence type="ECO:0000313" key="3">
    <source>
        <dbReference type="Proteomes" id="UP001050691"/>
    </source>
</evidence>
<dbReference type="Pfam" id="PF20236">
    <property type="entry name" value="DUF6593"/>
    <property type="match status" value="1"/>
</dbReference>
<protein>
    <recommendedName>
        <fullName evidence="1">DUF6593 domain-containing protein</fullName>
    </recommendedName>
</protein>
<dbReference type="Proteomes" id="UP001050691">
    <property type="component" value="Unassembled WGS sequence"/>
</dbReference>
<dbReference type="AlphaFoldDB" id="A0AAV5ABW0"/>
<evidence type="ECO:0000259" key="1">
    <source>
        <dbReference type="Pfam" id="PF20236"/>
    </source>
</evidence>
<name>A0AAV5ABW0_9AGAM</name>
<evidence type="ECO:0000313" key="2">
    <source>
        <dbReference type="EMBL" id="GJJ11835.1"/>
    </source>
</evidence>
<reference evidence="2" key="1">
    <citation type="submission" date="2021-10" db="EMBL/GenBank/DDBJ databases">
        <title>De novo Genome Assembly of Clathrus columnatus (Basidiomycota, Fungi) Using Illumina and Nanopore Sequence Data.</title>
        <authorList>
            <person name="Ogiso-Tanaka E."/>
            <person name="Itagaki H."/>
            <person name="Hosoya T."/>
            <person name="Hosaka K."/>
        </authorList>
    </citation>
    <scope>NUCLEOTIDE SEQUENCE</scope>
    <source>
        <strain evidence="2">MO-923</strain>
    </source>
</reference>
<sequence>MPPPPKPPPPFKLTFTTTSLRNVTIATENDAFYYEIVTRHWEPSITRINRLDVESGKMIPKAELLKDEEDRDAPYTGIKFIDPEKPDTSPIPPNIFLGLEGASKNALGKFTSKEGTRYRWQESDRTIELTLIDDPDKKPAAVVLERDADFYKLVSFLLAEGKRRD</sequence>
<gene>
    <name evidence="2" type="ORF">Clacol_006073</name>
</gene>